<organism evidence="1 2">
    <name type="scientific">Wenzhouxiangella marina</name>
    <dbReference type="NCBI Taxonomy" id="1579979"/>
    <lineage>
        <taxon>Bacteria</taxon>
        <taxon>Pseudomonadati</taxon>
        <taxon>Pseudomonadota</taxon>
        <taxon>Gammaproteobacteria</taxon>
        <taxon>Chromatiales</taxon>
        <taxon>Wenzhouxiangellaceae</taxon>
        <taxon>Wenzhouxiangella</taxon>
    </lineage>
</organism>
<dbReference type="Proteomes" id="UP000066624">
    <property type="component" value="Chromosome"/>
</dbReference>
<sequence length="91" mass="9721">MSSTQQCKSIARVINAFNTAILTLAVAIFLLLGGNSYSLFFAVFGLAGLISQACFTTEKLTDVPPGTVRAILDGFIGLRFAITCLFTRTIP</sequence>
<reference evidence="2" key="1">
    <citation type="submission" date="2015-07" db="EMBL/GenBank/DDBJ databases">
        <authorList>
            <person name="Kim K.M."/>
        </authorList>
    </citation>
    <scope>NUCLEOTIDE SEQUENCE [LARGE SCALE GENOMIC DNA]</scope>
    <source>
        <strain evidence="2">KCTC 42284</strain>
    </source>
</reference>
<keyword evidence="2" id="KW-1185">Reference proteome</keyword>
<dbReference type="RefSeq" id="WP_156200808.1">
    <property type="nucleotide sequence ID" value="NZ_CP012154.1"/>
</dbReference>
<proteinExistence type="predicted"/>
<accession>A0A0K0XTZ0</accession>
<gene>
    <name evidence="1" type="ORF">WM2015_710</name>
</gene>
<evidence type="ECO:0000313" key="2">
    <source>
        <dbReference type="Proteomes" id="UP000066624"/>
    </source>
</evidence>
<name>A0A0K0XTZ0_9GAMM</name>
<dbReference type="KEGG" id="wma:WM2015_710"/>
<dbReference type="EMBL" id="CP012154">
    <property type="protein sequence ID" value="AKS41091.1"/>
    <property type="molecule type" value="Genomic_DNA"/>
</dbReference>
<evidence type="ECO:0000313" key="1">
    <source>
        <dbReference type="EMBL" id="AKS41091.1"/>
    </source>
</evidence>
<dbReference type="AlphaFoldDB" id="A0A0K0XTZ0"/>
<protein>
    <submittedName>
        <fullName evidence="1">Uncharacterized protein</fullName>
    </submittedName>
</protein>